<dbReference type="STRING" id="1434110.MSHOH_2635"/>
<dbReference type="PATRIC" id="fig|1434110.4.peg.3400"/>
<protein>
    <submittedName>
        <fullName evidence="1">Uncharacterized protein</fullName>
    </submittedName>
</protein>
<keyword evidence="2" id="KW-1185">Reference proteome</keyword>
<dbReference type="EMBL" id="CP009516">
    <property type="protein sequence ID" value="AKB79118.1"/>
    <property type="molecule type" value="Genomic_DNA"/>
</dbReference>
<accession>A0A0E3SHC6</accession>
<proteinExistence type="predicted"/>
<reference evidence="1 2" key="1">
    <citation type="submission" date="2014-07" db="EMBL/GenBank/DDBJ databases">
        <title>Methanogenic archaea and the global carbon cycle.</title>
        <authorList>
            <person name="Henriksen J.R."/>
            <person name="Luke J."/>
            <person name="Reinhart S."/>
            <person name="Benedict M.N."/>
            <person name="Youngblut N.D."/>
            <person name="Metcalf M.E."/>
            <person name="Whitaker R.J."/>
            <person name="Metcalf W.W."/>
        </authorList>
    </citation>
    <scope>NUCLEOTIDE SEQUENCE [LARGE SCALE GENOMIC DNA]</scope>
    <source>
        <strain evidence="1 2">HB-1</strain>
    </source>
</reference>
<dbReference type="AlphaFoldDB" id="A0A0E3SHC6"/>
<evidence type="ECO:0000313" key="1">
    <source>
        <dbReference type="EMBL" id="AKB79118.1"/>
    </source>
</evidence>
<dbReference type="HOGENOM" id="CLU_887425_0_0_2"/>
<name>A0A0E3SHC6_9EURY</name>
<sequence length="313" mass="34820">MDLKPVLFLAVLSSLLLSSPVASAAPWSQVSYNSNINLGESFTHGDYTITLTDIARNWDGDIYALMFTVYKNGIEEDRIAVNLGQSTEFADGKYKLTFSKYQFKKISGRLEAALIPNFEISSTTTQLKDYNKTTVCAKLTTAEAENIKITWKTSGVELQNKPTSKRYESLSKDGNLTNSTLKWSGSGSIILELTYQDVDGKKYNQSYNVLQNSVYEETGLGVSPGRISAEKTVFKNAAFRAMTYANLSQASISDLRSITQTGKVSPITVNKYRENIEKKRLEAAIIRSMNYIPYSESEKAKLNNILHELGGNQ</sequence>
<gene>
    <name evidence="1" type="ORF">MSHOH_2635</name>
</gene>
<organism evidence="1 2">
    <name type="scientific">Methanosarcina horonobensis HB-1 = JCM 15518</name>
    <dbReference type="NCBI Taxonomy" id="1434110"/>
    <lineage>
        <taxon>Archaea</taxon>
        <taxon>Methanobacteriati</taxon>
        <taxon>Methanobacteriota</taxon>
        <taxon>Stenosarchaea group</taxon>
        <taxon>Methanomicrobia</taxon>
        <taxon>Methanosarcinales</taxon>
        <taxon>Methanosarcinaceae</taxon>
        <taxon>Methanosarcina</taxon>
    </lineage>
</organism>
<dbReference type="Proteomes" id="UP000033101">
    <property type="component" value="Chromosome"/>
</dbReference>
<dbReference type="RefSeq" id="WP_048140540.1">
    <property type="nucleotide sequence ID" value="NZ_CP009516.1"/>
</dbReference>
<dbReference type="GeneID" id="24831936"/>
<evidence type="ECO:0000313" key="2">
    <source>
        <dbReference type="Proteomes" id="UP000033101"/>
    </source>
</evidence>
<dbReference type="KEGG" id="mhor:MSHOH_2635"/>